<accession>S4T1L8</accession>
<reference evidence="13" key="1">
    <citation type="journal article" date="2013" name="PLoS ONE">
        <title>Arthropod phylogenetics in light of three novel millipede (myriapoda: diplopoda) mitochondrial genomes with comments on the appropriateness of mitochondrial genome sequence data for inferring deep level relationships.</title>
        <authorList>
            <person name="Brewer M.S."/>
            <person name="Swafford L."/>
            <person name="Spruill C.L."/>
            <person name="Bond J.E."/>
        </authorList>
    </citation>
    <scope>NUCLEOTIDE SEQUENCE</scope>
</reference>
<comment type="similarity">
    <text evidence="3 10">Belongs to the complex I subunit 1 family.</text>
</comment>
<evidence type="ECO:0000256" key="10">
    <source>
        <dbReference type="RuleBase" id="RU000471"/>
    </source>
</evidence>
<feature type="transmembrane region" description="Helical" evidence="12">
    <location>
        <begin position="70"/>
        <end position="94"/>
    </location>
</feature>
<feature type="transmembrane region" description="Helical" evidence="12">
    <location>
        <begin position="100"/>
        <end position="121"/>
    </location>
</feature>
<sequence length="303" mass="35220">MMGLFLIYILLIVMVLLSVAFITLLERKLLGYIQIRKGPNKVGFFGIFQPFADVIKLFCKEIMIVQLMNFYFYYISPVIMLMVMLLMWLLYPILIGGVDFVYGILFFMCCMSIGVYILLGSGWASNSKYALLGALRGMAQSISYEVSLAIILLSMVFLVMSYDFSFFFIFQNNYMFFFMMFPLGISWLVSSLAETNRSPFDFSEGESELVSGFNVEYSSGIFALLFMGEYGTIIFMSLMFSVMFFGNLYLYYYMMIFIILVFIWVRGALPRFRYDKLMYLVWKSILPVSLNYLLICIGMMMIM</sequence>
<evidence type="ECO:0000256" key="1">
    <source>
        <dbReference type="ARBA" id="ARBA00003257"/>
    </source>
</evidence>
<name>S4T1L8_BRALC</name>
<evidence type="ECO:0000256" key="3">
    <source>
        <dbReference type="ARBA" id="ARBA00010535"/>
    </source>
</evidence>
<keyword evidence="11 13" id="KW-0496">Mitochondrion</keyword>
<dbReference type="EC" id="7.1.1.2" evidence="11"/>
<keyword evidence="6 10" id="KW-0812">Transmembrane</keyword>
<comment type="function">
    <text evidence="1">Core subunit of the mitochondrial membrane respiratory chain NADH dehydrogenase (Complex I) that is believed to belong to the minimal assembly required for catalysis. Complex I functions in the transfer of electrons from NADH to the respiratory chain. The immediate electron acceptor for the enzyme is believed to be ubiquinone.</text>
</comment>
<feature type="transmembrane region" description="Helical" evidence="12">
    <location>
        <begin position="221"/>
        <end position="244"/>
    </location>
</feature>
<feature type="transmembrane region" description="Helical" evidence="12">
    <location>
        <begin position="174"/>
        <end position="193"/>
    </location>
</feature>
<keyword evidence="7 12" id="KW-1133">Transmembrane helix</keyword>
<organism evidence="13">
    <name type="scientific">Brachycybe lecontii</name>
    <name type="common">Millipede</name>
    <dbReference type="NCBI Taxonomy" id="1176341"/>
    <lineage>
        <taxon>Eukaryota</taxon>
        <taxon>Metazoa</taxon>
        <taxon>Ecdysozoa</taxon>
        <taxon>Arthropoda</taxon>
        <taxon>Myriapoda</taxon>
        <taxon>Diplopoda</taxon>
        <taxon>Helminthomorpha</taxon>
        <taxon>Playtdesmida</taxon>
        <taxon>Andrognathidae</taxon>
        <taxon>Brachycybe</taxon>
    </lineage>
</organism>
<keyword evidence="8 11" id="KW-0830">Ubiquinone</keyword>
<keyword evidence="5" id="KW-0813">Transport</keyword>
<dbReference type="RefSeq" id="YP_008378751.1">
    <property type="nucleotide sequence ID" value="NC_021934.1"/>
</dbReference>
<evidence type="ECO:0000256" key="4">
    <source>
        <dbReference type="ARBA" id="ARBA00021009"/>
    </source>
</evidence>
<feature type="transmembrane region" description="Helical" evidence="12">
    <location>
        <begin position="6"/>
        <end position="25"/>
    </location>
</feature>
<dbReference type="CTD" id="4535"/>
<dbReference type="EMBL" id="JX437064">
    <property type="protein sequence ID" value="AFR77048.1"/>
    <property type="molecule type" value="Genomic_DNA"/>
</dbReference>
<comment type="subcellular location">
    <subcellularLocation>
        <location evidence="10">Mitochondrion inner membrane</location>
        <topology evidence="10">Multi-pass membrane protein</topology>
    </subcellularLocation>
    <subcellularLocation>
        <location evidence="2">Mitochondrion membrane</location>
        <topology evidence="2">Multi-pass membrane protein</topology>
    </subcellularLocation>
</comment>
<evidence type="ECO:0000313" key="13">
    <source>
        <dbReference type="EMBL" id="AFR77048.1"/>
    </source>
</evidence>
<dbReference type="AlphaFoldDB" id="S4T1L8"/>
<proteinExistence type="inferred from homology"/>
<dbReference type="GO" id="GO:0005743">
    <property type="term" value="C:mitochondrial inner membrane"/>
    <property type="evidence" value="ECO:0007669"/>
    <property type="project" value="UniProtKB-SubCell"/>
</dbReference>
<dbReference type="InterPro" id="IPR001694">
    <property type="entry name" value="NADH_UbQ_OxRdtase_su1/FPO"/>
</dbReference>
<keyword evidence="10" id="KW-0520">NAD</keyword>
<dbReference type="PANTHER" id="PTHR11432:SF3">
    <property type="entry name" value="NADH-UBIQUINONE OXIDOREDUCTASE CHAIN 1"/>
    <property type="match status" value="1"/>
</dbReference>
<evidence type="ECO:0000256" key="7">
    <source>
        <dbReference type="ARBA" id="ARBA00022989"/>
    </source>
</evidence>
<feature type="transmembrane region" description="Helical" evidence="12">
    <location>
        <begin position="250"/>
        <end position="269"/>
    </location>
</feature>
<evidence type="ECO:0000256" key="9">
    <source>
        <dbReference type="ARBA" id="ARBA00023136"/>
    </source>
</evidence>
<comment type="catalytic activity">
    <reaction evidence="11">
        <text>a ubiquinone + NADH + 5 H(+)(in) = a ubiquinol + NAD(+) + 4 H(+)(out)</text>
        <dbReference type="Rhea" id="RHEA:29091"/>
        <dbReference type="Rhea" id="RHEA-COMP:9565"/>
        <dbReference type="Rhea" id="RHEA-COMP:9566"/>
        <dbReference type="ChEBI" id="CHEBI:15378"/>
        <dbReference type="ChEBI" id="CHEBI:16389"/>
        <dbReference type="ChEBI" id="CHEBI:17976"/>
        <dbReference type="ChEBI" id="CHEBI:57540"/>
        <dbReference type="ChEBI" id="CHEBI:57945"/>
        <dbReference type="EC" id="7.1.1.2"/>
    </reaction>
</comment>
<geneLocation type="mitochondrion" evidence="13"/>
<evidence type="ECO:0000256" key="6">
    <source>
        <dbReference type="ARBA" id="ARBA00022692"/>
    </source>
</evidence>
<evidence type="ECO:0000256" key="11">
    <source>
        <dbReference type="RuleBase" id="RU000473"/>
    </source>
</evidence>
<evidence type="ECO:0000256" key="2">
    <source>
        <dbReference type="ARBA" id="ARBA00004225"/>
    </source>
</evidence>
<keyword evidence="9 12" id="KW-0472">Membrane</keyword>
<protein>
    <recommendedName>
        <fullName evidence="4 11">NADH-ubiquinone oxidoreductase chain 1</fullName>
        <ecNumber evidence="11">7.1.1.2</ecNumber>
    </recommendedName>
</protein>
<feature type="transmembrane region" description="Helical" evidence="12">
    <location>
        <begin position="142"/>
        <end position="162"/>
    </location>
</feature>
<dbReference type="InterPro" id="IPR018086">
    <property type="entry name" value="NADH_UbQ_OxRdtase_su1_CS"/>
</dbReference>
<dbReference type="PANTHER" id="PTHR11432">
    <property type="entry name" value="NADH DEHYDROGENASE SUBUNIT 1"/>
    <property type="match status" value="1"/>
</dbReference>
<evidence type="ECO:0000256" key="8">
    <source>
        <dbReference type="ARBA" id="ARBA00023075"/>
    </source>
</evidence>
<dbReference type="GO" id="GO:0009060">
    <property type="term" value="P:aerobic respiration"/>
    <property type="evidence" value="ECO:0007669"/>
    <property type="project" value="TreeGrafter"/>
</dbReference>
<evidence type="ECO:0000256" key="5">
    <source>
        <dbReference type="ARBA" id="ARBA00022448"/>
    </source>
</evidence>
<gene>
    <name evidence="13" type="primary">ND1</name>
</gene>
<dbReference type="GO" id="GO:0003954">
    <property type="term" value="F:NADH dehydrogenase activity"/>
    <property type="evidence" value="ECO:0007669"/>
    <property type="project" value="TreeGrafter"/>
</dbReference>
<evidence type="ECO:0000256" key="12">
    <source>
        <dbReference type="SAM" id="Phobius"/>
    </source>
</evidence>
<dbReference type="GeneID" id="16488868"/>
<dbReference type="HAMAP" id="MF_01350">
    <property type="entry name" value="NDH1_NuoH"/>
    <property type="match status" value="1"/>
</dbReference>
<dbReference type="Pfam" id="PF00146">
    <property type="entry name" value="NADHdh"/>
    <property type="match status" value="1"/>
</dbReference>
<dbReference type="GO" id="GO:0008137">
    <property type="term" value="F:NADH dehydrogenase (ubiquinone) activity"/>
    <property type="evidence" value="ECO:0007669"/>
    <property type="project" value="UniProtKB-EC"/>
</dbReference>
<dbReference type="PROSITE" id="PS00668">
    <property type="entry name" value="COMPLEX1_ND1_2"/>
    <property type="match status" value="1"/>
</dbReference>
<feature type="transmembrane region" description="Helical" evidence="12">
    <location>
        <begin position="281"/>
        <end position="302"/>
    </location>
</feature>